<dbReference type="PROSITE" id="PS50005">
    <property type="entry name" value="TPR"/>
    <property type="match status" value="1"/>
</dbReference>
<comment type="caution">
    <text evidence="5">The sequence shown here is derived from an EMBL/GenBank/DDBJ whole genome shotgun (WGS) entry which is preliminary data.</text>
</comment>
<dbReference type="PANTHER" id="PTHR16305:SF28">
    <property type="entry name" value="GUANYLATE CYCLASE DOMAIN-CONTAINING PROTEIN"/>
    <property type="match status" value="1"/>
</dbReference>
<dbReference type="GO" id="GO:0005524">
    <property type="term" value="F:ATP binding"/>
    <property type="evidence" value="ECO:0007669"/>
    <property type="project" value="UniProtKB-KW"/>
</dbReference>
<sequence>MLDCKLFGLPRIYEDEKEIILPVNKMSGVLYYLFIKKSATRDELCGLFWGNSNDKRAKTSLRNVLHKIRKLFKEEVIISNNRTIISLNENIEIKIDVDIYKDNPMENLDIYDEFLSGFYIKDTYEFEDWVFELREFYKRKHIENYILKIDKSFASQDFTSLEKDIKSLLKMDPYNEDAFFDLLSYYKLIGRIDKLINEYNSFQRTLDEELGVSPAKKIVDLYKDALKEINKDNKDQKVKNIFFERDYDLERIQNELDNYIDKKEFRSILISGETGVGKSMLKREVLKRNKNLLIFEVACLKVEQSFSYSVLIKLISLIEKEFNIGNINHTPLWEDLMNNLLFSYEKNVHPQSKILESEEVFTDNLILSAISNALEKISEKKPIVIAIDDLQWIDTFSMKTLTKLLLKNNNKIFFLLTVSNEFLDDNQKNIILSLNEVNKLNIIELNRFTRDEVSNICKKLIKKKITEKEIDEIFKKSKGNSFFLNEYINLYNSSASKNLKFSKISYILADKISTLNEREKNILEIASMTYGAIDIELIIKVLNYNAFDVIESINKLIKLNLLEEQIENGEPKIYFVYSAYKDFVYNQINEYSRRLIHNEIGNTYEKSLSIELSNVRDFMLLKYHYDKADNKSKKLKYEIYILNYYLNFTHELFPSINDNDLNRQVKVFINNDKLTKQMEDIERKINLIKASEKYKSSLKEILDYELSFLYCKGRYFIRGGNYSKGINIMKRVIDLAQNMGNAKMEINGHKQMAIYSIQVGDQNLMLEHVIKGIKVSKDNNNNADLGVFYRLYGVYYMTDGNFLSAEKLFNKSIDIFEYEGILDGLNSISVAANYNYIGEIRAAQEKYEEAKDYYYKSIELCVENQPTCLALFYINLGKTLFLQGELREMRECFYKAKDIVERFDSYWKKPVLEAYLALINFLDEEYKNSAAFLKTALNEVNTIKNPRDIGCLYFIETIIAYILEKDKSILTTDYSHVLEESYEVYYYQAMKYLDKFRDSAEINYLKENIKFN</sequence>
<dbReference type="InterPro" id="IPR011990">
    <property type="entry name" value="TPR-like_helical_dom_sf"/>
</dbReference>
<dbReference type="SMART" id="SM01043">
    <property type="entry name" value="BTAD"/>
    <property type="match status" value="1"/>
</dbReference>
<dbReference type="SUPFAM" id="SSF52540">
    <property type="entry name" value="P-loop containing nucleoside triphosphate hydrolases"/>
    <property type="match status" value="1"/>
</dbReference>
<reference evidence="5" key="1">
    <citation type="submission" date="2020-04" db="EMBL/GenBank/DDBJ databases">
        <title>Peptoniphilus sp. nov. isolated from swine feces.</title>
        <authorList>
            <person name="Ryu S.W."/>
        </authorList>
    </citation>
    <scope>NUCLEOTIDE SEQUENCE [LARGE SCALE GENOMIC DNA]</scope>
    <source>
        <strain evidence="5">AGMB00490</strain>
    </source>
</reference>
<proteinExistence type="predicted"/>
<dbReference type="InterPro" id="IPR019734">
    <property type="entry name" value="TPR_rpt"/>
</dbReference>
<dbReference type="Gene3D" id="1.10.10.10">
    <property type="entry name" value="Winged helix-like DNA-binding domain superfamily/Winged helix DNA-binding domain"/>
    <property type="match status" value="1"/>
</dbReference>
<name>A0A848R590_9FIRM</name>
<dbReference type="InterPro" id="IPR005158">
    <property type="entry name" value="BTAD"/>
</dbReference>
<dbReference type="EMBL" id="JABDSR010000002">
    <property type="protein sequence ID" value="NMW84397.1"/>
    <property type="molecule type" value="Genomic_DNA"/>
</dbReference>
<feature type="domain" description="Bacterial transcriptional activator" evidence="4">
    <location>
        <begin position="95"/>
        <end position="226"/>
    </location>
</feature>
<evidence type="ECO:0000259" key="4">
    <source>
        <dbReference type="SMART" id="SM01043"/>
    </source>
</evidence>
<dbReference type="PROSITE" id="PS00675">
    <property type="entry name" value="SIGMA54_INTERACT_1"/>
    <property type="match status" value="1"/>
</dbReference>
<dbReference type="GO" id="GO:0005737">
    <property type="term" value="C:cytoplasm"/>
    <property type="evidence" value="ECO:0007669"/>
    <property type="project" value="TreeGrafter"/>
</dbReference>
<dbReference type="Gene3D" id="3.40.50.300">
    <property type="entry name" value="P-loop containing nucleotide triphosphate hydrolases"/>
    <property type="match status" value="1"/>
</dbReference>
<dbReference type="InterPro" id="IPR025662">
    <property type="entry name" value="Sigma_54_int_dom_ATP-bd_1"/>
</dbReference>
<keyword evidence="6" id="KW-1185">Reference proteome</keyword>
<evidence type="ECO:0000313" key="5">
    <source>
        <dbReference type="EMBL" id="NMW84397.1"/>
    </source>
</evidence>
<dbReference type="InterPro" id="IPR027417">
    <property type="entry name" value="P-loop_NTPase"/>
</dbReference>
<feature type="repeat" description="TPR" evidence="3">
    <location>
        <begin position="831"/>
        <end position="864"/>
    </location>
</feature>
<protein>
    <submittedName>
        <fullName evidence="5">AAA family ATPase</fullName>
    </submittedName>
</protein>
<dbReference type="GO" id="GO:0004016">
    <property type="term" value="F:adenylate cyclase activity"/>
    <property type="evidence" value="ECO:0007669"/>
    <property type="project" value="TreeGrafter"/>
</dbReference>
<keyword evidence="3" id="KW-0802">TPR repeat</keyword>
<dbReference type="SMART" id="SM00028">
    <property type="entry name" value="TPR"/>
    <property type="match status" value="4"/>
</dbReference>
<keyword evidence="1" id="KW-0547">Nucleotide-binding</keyword>
<evidence type="ECO:0000313" key="6">
    <source>
        <dbReference type="Proteomes" id="UP000568273"/>
    </source>
</evidence>
<keyword evidence="2" id="KW-0067">ATP-binding</keyword>
<dbReference type="Proteomes" id="UP000568273">
    <property type="component" value="Unassembled WGS sequence"/>
</dbReference>
<evidence type="ECO:0000256" key="2">
    <source>
        <dbReference type="ARBA" id="ARBA00022840"/>
    </source>
</evidence>
<evidence type="ECO:0000256" key="1">
    <source>
        <dbReference type="ARBA" id="ARBA00022741"/>
    </source>
</evidence>
<dbReference type="RefSeq" id="WP_169968018.1">
    <property type="nucleotide sequence ID" value="NZ_JABDSR010000002.1"/>
</dbReference>
<dbReference type="SUPFAM" id="SSF48452">
    <property type="entry name" value="TPR-like"/>
    <property type="match status" value="3"/>
</dbReference>
<organism evidence="5 6">
    <name type="scientific">Peptoniphilus faecalis</name>
    <dbReference type="NCBI Taxonomy" id="2731255"/>
    <lineage>
        <taxon>Bacteria</taxon>
        <taxon>Bacillati</taxon>
        <taxon>Bacillota</taxon>
        <taxon>Tissierellia</taxon>
        <taxon>Tissierellales</taxon>
        <taxon>Peptoniphilaceae</taxon>
        <taxon>Peptoniphilus</taxon>
    </lineage>
</organism>
<dbReference type="Pfam" id="PF03704">
    <property type="entry name" value="BTAD"/>
    <property type="match status" value="1"/>
</dbReference>
<evidence type="ECO:0000256" key="3">
    <source>
        <dbReference type="PROSITE-ProRule" id="PRU00339"/>
    </source>
</evidence>
<dbReference type="Gene3D" id="1.25.40.10">
    <property type="entry name" value="Tetratricopeptide repeat domain"/>
    <property type="match status" value="3"/>
</dbReference>
<dbReference type="InterPro" id="IPR041664">
    <property type="entry name" value="AAA_16"/>
</dbReference>
<accession>A0A848R590</accession>
<dbReference type="AlphaFoldDB" id="A0A848R590"/>
<dbReference type="InterPro" id="IPR036388">
    <property type="entry name" value="WH-like_DNA-bd_sf"/>
</dbReference>
<gene>
    <name evidence="5" type="ORF">HKO22_01385</name>
</gene>
<dbReference type="PANTHER" id="PTHR16305">
    <property type="entry name" value="TESTICULAR SOLUBLE ADENYLYL CYCLASE"/>
    <property type="match status" value="1"/>
</dbReference>
<dbReference type="Pfam" id="PF13191">
    <property type="entry name" value="AAA_16"/>
    <property type="match status" value="1"/>
</dbReference>